<keyword evidence="4" id="KW-1185">Reference proteome</keyword>
<feature type="chain" id="PRO_5023042304" evidence="1">
    <location>
        <begin position="20"/>
        <end position="446"/>
    </location>
</feature>
<accession>A0A5C6U5Q0</accession>
<gene>
    <name evidence="3" type="ORF">FSB78_18840</name>
</gene>
<dbReference type="PANTHER" id="PTHR43135:SF3">
    <property type="entry name" value="ALPHA-D-RIBOSE 1-METHYLPHOSPHONATE 5-TRIPHOSPHATE DIPHOSPHATASE"/>
    <property type="match status" value="1"/>
</dbReference>
<name>A0A5C6U5Q0_9SPHN</name>
<dbReference type="InterPro" id="IPR011059">
    <property type="entry name" value="Metal-dep_hydrolase_composite"/>
</dbReference>
<protein>
    <submittedName>
        <fullName evidence="3">Amidohydrolase family protein</fullName>
    </submittedName>
</protein>
<dbReference type="Pfam" id="PF01979">
    <property type="entry name" value="Amidohydro_1"/>
    <property type="match status" value="1"/>
</dbReference>
<organism evidence="3 4">
    <name type="scientific">Sphingomonas ginsenosidivorax</name>
    <dbReference type="NCBI Taxonomy" id="862135"/>
    <lineage>
        <taxon>Bacteria</taxon>
        <taxon>Pseudomonadati</taxon>
        <taxon>Pseudomonadota</taxon>
        <taxon>Alphaproteobacteria</taxon>
        <taxon>Sphingomonadales</taxon>
        <taxon>Sphingomonadaceae</taxon>
        <taxon>Sphingomonas</taxon>
    </lineage>
</organism>
<dbReference type="OrthoDB" id="9782972at2"/>
<evidence type="ECO:0000259" key="2">
    <source>
        <dbReference type="Pfam" id="PF01979"/>
    </source>
</evidence>
<dbReference type="PANTHER" id="PTHR43135">
    <property type="entry name" value="ALPHA-D-RIBOSE 1-METHYLPHOSPHONATE 5-TRIPHOSPHATE DIPHOSPHATASE"/>
    <property type="match status" value="1"/>
</dbReference>
<dbReference type="InterPro" id="IPR006680">
    <property type="entry name" value="Amidohydro-rel"/>
</dbReference>
<dbReference type="SUPFAM" id="SSF51338">
    <property type="entry name" value="Composite domain of metallo-dependent hydrolases"/>
    <property type="match status" value="1"/>
</dbReference>
<reference evidence="3 4" key="1">
    <citation type="journal article" date="2013" name="Antonie Van Leeuwenhoek">
        <title>Sphingomonas ginsenosidivorax sp. nov., with the ability to transform ginsenosides.</title>
        <authorList>
            <person name="Jin X.F."/>
            <person name="Kim J.K."/>
            <person name="Liu Q.M."/>
            <person name="Kang M.S."/>
            <person name="He D."/>
            <person name="Jin F.X."/>
            <person name="Kim S.C."/>
            <person name="Im W.T."/>
        </authorList>
    </citation>
    <scope>NUCLEOTIDE SEQUENCE [LARGE SCALE GENOMIC DNA]</scope>
    <source>
        <strain evidence="3 4">KHI67</strain>
    </source>
</reference>
<dbReference type="Proteomes" id="UP000321250">
    <property type="component" value="Unassembled WGS sequence"/>
</dbReference>
<dbReference type="Gene3D" id="3.20.20.140">
    <property type="entry name" value="Metal-dependent hydrolases"/>
    <property type="match status" value="1"/>
</dbReference>
<keyword evidence="1" id="KW-0732">Signal</keyword>
<dbReference type="InterPro" id="IPR032466">
    <property type="entry name" value="Metal_Hydrolase"/>
</dbReference>
<dbReference type="GO" id="GO:0016810">
    <property type="term" value="F:hydrolase activity, acting on carbon-nitrogen (but not peptide) bonds"/>
    <property type="evidence" value="ECO:0007669"/>
    <property type="project" value="InterPro"/>
</dbReference>
<dbReference type="EMBL" id="VOQR01000002">
    <property type="protein sequence ID" value="TXC68069.1"/>
    <property type="molecule type" value="Genomic_DNA"/>
</dbReference>
<evidence type="ECO:0000313" key="3">
    <source>
        <dbReference type="EMBL" id="TXC68069.1"/>
    </source>
</evidence>
<dbReference type="Gene3D" id="2.30.40.10">
    <property type="entry name" value="Urease, subunit C, domain 1"/>
    <property type="match status" value="1"/>
</dbReference>
<sequence>MIPAIAIMGLAMLFAPTVAAEPVALTGVRLIDGIGAKPIEDATVVIDKGRIVSAGPAPKRLPYGTTVRDYRGRIVMPGLISDHSHVGQVRGVTSGTPNYTRENIVAALRAYEAKGVTTVMALGLNGAIFPSIRAEAHAGRLPGADVFGVDRGIGVPDGAPPQSMLKVGPDQLFRPSTPEQAREAIRAMKARGGDMAKLWLDDFGGSVPVKMKPEIYKAAINEAHTQGLRVAAHVHDLEDARAIVLAGADVVAHGVRDKPVDAAFVQLLKSSGTWYIPTLALDEATFIYADRPAWTRTPFVRDALSPELTARFDDPAWRSKTLADPKTAAARKSLAINLRNLKTLYDAGVKIGFGTDSGAAPERIPGVAEHRELVLMVEAGLTPLQAIGVATANAAALLKLDDRGTLTTGRLADLVVLSSDPSESIEDSVTIIETWHRGISSTSVER</sequence>
<dbReference type="InterPro" id="IPR051781">
    <property type="entry name" value="Metallo-dep_Hydrolase"/>
</dbReference>
<proteinExistence type="predicted"/>
<feature type="signal peptide" evidence="1">
    <location>
        <begin position="1"/>
        <end position="19"/>
    </location>
</feature>
<keyword evidence="3" id="KW-0378">Hydrolase</keyword>
<dbReference type="SUPFAM" id="SSF51556">
    <property type="entry name" value="Metallo-dependent hydrolases"/>
    <property type="match status" value="1"/>
</dbReference>
<comment type="caution">
    <text evidence="3">The sequence shown here is derived from an EMBL/GenBank/DDBJ whole genome shotgun (WGS) entry which is preliminary data.</text>
</comment>
<dbReference type="AlphaFoldDB" id="A0A5C6U5Q0"/>
<feature type="domain" description="Amidohydrolase-related" evidence="2">
    <location>
        <begin position="74"/>
        <end position="425"/>
    </location>
</feature>
<evidence type="ECO:0000256" key="1">
    <source>
        <dbReference type="SAM" id="SignalP"/>
    </source>
</evidence>
<evidence type="ECO:0000313" key="4">
    <source>
        <dbReference type="Proteomes" id="UP000321250"/>
    </source>
</evidence>